<dbReference type="EMBL" id="ATLK01000001">
    <property type="protein sequence ID" value="KFF31806.1"/>
    <property type="molecule type" value="Genomic_DNA"/>
</dbReference>
<dbReference type="AlphaFoldDB" id="A0A086BPE2"/>
<comment type="caution">
    <text evidence="2">The sequence shown here is derived from an EMBL/GenBank/DDBJ whole genome shotgun (WGS) entry which is preliminary data.</text>
</comment>
<feature type="compositionally biased region" description="Polar residues" evidence="1">
    <location>
        <begin position="20"/>
        <end position="41"/>
    </location>
</feature>
<gene>
    <name evidence="2" type="ORF">BBOMB_1208</name>
</gene>
<evidence type="ECO:0000313" key="2">
    <source>
        <dbReference type="EMBL" id="KFF31806.1"/>
    </source>
</evidence>
<proteinExistence type="predicted"/>
<protein>
    <submittedName>
        <fullName evidence="2">Uncharacterized protein</fullName>
    </submittedName>
</protein>
<evidence type="ECO:0000313" key="3">
    <source>
        <dbReference type="Proteomes" id="UP000028730"/>
    </source>
</evidence>
<name>A0A086BPE2_9BIFI</name>
<dbReference type="Proteomes" id="UP000028730">
    <property type="component" value="Unassembled WGS sequence"/>
</dbReference>
<feature type="compositionally biased region" description="Polar residues" evidence="1">
    <location>
        <begin position="53"/>
        <end position="93"/>
    </location>
</feature>
<feature type="region of interest" description="Disordered" evidence="1">
    <location>
        <begin position="1"/>
        <end position="106"/>
    </location>
</feature>
<organism evidence="2 3">
    <name type="scientific">Bifidobacterium bombi DSM 19703</name>
    <dbReference type="NCBI Taxonomy" id="1341695"/>
    <lineage>
        <taxon>Bacteria</taxon>
        <taxon>Bacillati</taxon>
        <taxon>Actinomycetota</taxon>
        <taxon>Actinomycetes</taxon>
        <taxon>Bifidobacteriales</taxon>
        <taxon>Bifidobacteriaceae</taxon>
        <taxon>Bifidobacterium</taxon>
    </lineage>
</organism>
<sequence length="106" mass="11977">MPLEQRTAMAKSVRKVEEPNYTSNTHVQNIRCRSTSKTHVPNTRGRTEGLKVQKQTGKANAEVQRQTPMTDNQTQKSKTKTHTATNHSGQDKGTNVPLYEHWPGNH</sequence>
<keyword evidence="3" id="KW-1185">Reference proteome</keyword>
<evidence type="ECO:0000256" key="1">
    <source>
        <dbReference type="SAM" id="MobiDB-lite"/>
    </source>
</evidence>
<accession>A0A086BPE2</accession>
<reference evidence="2 3" key="1">
    <citation type="journal article" date="2014" name="Appl. Environ. Microbiol.">
        <title>Genomic encyclopedia of type strains of the genus Bifidobacterium.</title>
        <authorList>
            <person name="Milani C."/>
            <person name="Lugli G.A."/>
            <person name="Duranti S."/>
            <person name="Turroni F."/>
            <person name="Bottacini F."/>
            <person name="Mangifesta M."/>
            <person name="Sanchez B."/>
            <person name="Viappiani A."/>
            <person name="Mancabelli L."/>
            <person name="Taminiau B."/>
            <person name="Delcenserie V."/>
            <person name="Barrangou R."/>
            <person name="Margolles A."/>
            <person name="van Sinderen D."/>
            <person name="Ventura M."/>
        </authorList>
    </citation>
    <scope>NUCLEOTIDE SEQUENCE [LARGE SCALE GENOMIC DNA]</scope>
    <source>
        <strain evidence="2 3">DSM 19703</strain>
    </source>
</reference>